<dbReference type="InterPro" id="IPR052913">
    <property type="entry name" value="Glycopeptide_resist_protein"/>
</dbReference>
<reference evidence="4" key="1">
    <citation type="submission" date="2019-04" db="EMBL/GenBank/DDBJ databases">
        <title>Evolution of Biomass-Degrading Anaerobic Consortia Revealed by Metagenomics.</title>
        <authorList>
            <person name="Peng X."/>
        </authorList>
    </citation>
    <scope>NUCLEOTIDE SEQUENCE</scope>
    <source>
        <strain evidence="4">SIG254</strain>
    </source>
</reference>
<evidence type="ECO:0000313" key="4">
    <source>
        <dbReference type="EMBL" id="MBE6058592.1"/>
    </source>
</evidence>
<dbReference type="Gene3D" id="2.20.230.10">
    <property type="entry name" value="Resuscitation-promoting factor rpfb"/>
    <property type="match status" value="1"/>
</dbReference>
<name>A0A927W182_9CLOT</name>
<keyword evidence="2" id="KW-1133">Transmembrane helix</keyword>
<feature type="domain" description="G5" evidence="3">
    <location>
        <begin position="385"/>
        <end position="463"/>
    </location>
</feature>
<evidence type="ECO:0000256" key="2">
    <source>
        <dbReference type="SAM" id="Phobius"/>
    </source>
</evidence>
<comment type="caution">
    <text evidence="4">The sequence shown here is derived from an EMBL/GenBank/DDBJ whole genome shotgun (WGS) entry which is preliminary data.</text>
</comment>
<sequence>MRGEFYMEKRKQRRKGNKNTFLIIIALIVVFIVVYFVFYYGYMKRTVGSYADKIYPQVFVEGIEVGGRTKEESIKLLNEKTKELINNDIKVKVKDKEYKIDYESLNIKSNLQETLIEALDYGKDLSVRGGYKLIKKPKKVHFDIEYSYNINFVDSLLDEIEKTLNKEVKNATIIKEDGKLKVSESSSKEEINRKDFISQVEEVVKSNTENNKGDVTLKLPISIENPEISTEDLKRINIIISSFSTNFVDDVRATNIKVATEAASGIVLMPEEEYSFNKLVGESTKEKGYVEAPVIKDNKLQPELGGGICQVSTTLHNAIIRAGILPTERTHHSMPIGYVDKGMDATIYYNVVDYKFKNTLPYPIYIDGIVENNKLTFNIYSYKELENIKYEVISKVYKEIPQKIEYKKDITLDEGEEIVENPGSKGYKVKVYRKTLENKKVVKDEVIYDEIYEPVNKIIRRNG</sequence>
<dbReference type="InterPro" id="IPR007391">
    <property type="entry name" value="Vancomycin_resist_VanW"/>
</dbReference>
<feature type="transmembrane region" description="Helical" evidence="2">
    <location>
        <begin position="21"/>
        <end position="42"/>
    </location>
</feature>
<evidence type="ECO:0000259" key="3">
    <source>
        <dbReference type="PROSITE" id="PS51109"/>
    </source>
</evidence>
<gene>
    <name evidence="4" type="ORF">E7215_00230</name>
</gene>
<dbReference type="Pfam" id="PF04294">
    <property type="entry name" value="VanW"/>
    <property type="match status" value="1"/>
</dbReference>
<protein>
    <recommendedName>
        <fullName evidence="3">G5 domain-containing protein</fullName>
    </recommendedName>
</protein>
<dbReference type="Pfam" id="PF07501">
    <property type="entry name" value="G5"/>
    <property type="match status" value="1"/>
</dbReference>
<keyword evidence="1" id="KW-0732">Signal</keyword>
<dbReference type="Proteomes" id="UP000768462">
    <property type="component" value="Unassembled WGS sequence"/>
</dbReference>
<dbReference type="Pfam" id="PF12229">
    <property type="entry name" value="PG_binding_4"/>
    <property type="match status" value="1"/>
</dbReference>
<dbReference type="AlphaFoldDB" id="A0A927W182"/>
<keyword evidence="2" id="KW-0812">Transmembrane</keyword>
<organism evidence="4 5">
    <name type="scientific">Clostridium sulfidigenes</name>
    <dbReference type="NCBI Taxonomy" id="318464"/>
    <lineage>
        <taxon>Bacteria</taxon>
        <taxon>Bacillati</taxon>
        <taxon>Bacillota</taxon>
        <taxon>Clostridia</taxon>
        <taxon>Eubacteriales</taxon>
        <taxon>Clostridiaceae</taxon>
        <taxon>Clostridium</taxon>
    </lineage>
</organism>
<accession>A0A927W182</accession>
<keyword evidence="2" id="KW-0472">Membrane</keyword>
<dbReference type="EMBL" id="SVCM01000005">
    <property type="protein sequence ID" value="MBE6058592.1"/>
    <property type="molecule type" value="Genomic_DNA"/>
</dbReference>
<dbReference type="PANTHER" id="PTHR35788:SF1">
    <property type="entry name" value="EXPORTED PROTEIN"/>
    <property type="match status" value="1"/>
</dbReference>
<proteinExistence type="predicted"/>
<evidence type="ECO:0000313" key="5">
    <source>
        <dbReference type="Proteomes" id="UP000768462"/>
    </source>
</evidence>
<dbReference type="PANTHER" id="PTHR35788">
    <property type="entry name" value="EXPORTED PROTEIN-RELATED"/>
    <property type="match status" value="1"/>
</dbReference>
<dbReference type="PROSITE" id="PS51109">
    <property type="entry name" value="G5"/>
    <property type="match status" value="1"/>
</dbReference>
<dbReference type="InterPro" id="IPR022029">
    <property type="entry name" value="YoaR-like_PG-bd"/>
</dbReference>
<dbReference type="SMART" id="SM01208">
    <property type="entry name" value="G5"/>
    <property type="match status" value="1"/>
</dbReference>
<evidence type="ECO:0000256" key="1">
    <source>
        <dbReference type="ARBA" id="ARBA00022729"/>
    </source>
</evidence>
<dbReference type="InterPro" id="IPR011098">
    <property type="entry name" value="G5_dom"/>
</dbReference>